<accession>A0ABT8CCP7</accession>
<keyword evidence="2 5" id="KW-0378">Hydrolase</keyword>
<reference evidence="6" key="1">
    <citation type="journal article" date="2019" name="Int. J. Syst. Evol. Microbiol.">
        <title>The Global Catalogue of Microorganisms (GCM) 10K type strain sequencing project: providing services to taxonomists for standard genome sequencing and annotation.</title>
        <authorList>
            <consortium name="The Broad Institute Genomics Platform"/>
            <consortium name="The Broad Institute Genome Sequencing Center for Infectious Disease"/>
            <person name="Wu L."/>
            <person name="Ma J."/>
        </authorList>
    </citation>
    <scope>NUCLEOTIDE SEQUENCE [LARGE SCALE GENOMIC DNA]</scope>
    <source>
        <strain evidence="6">CECT 7706</strain>
    </source>
</reference>
<protein>
    <submittedName>
        <fullName evidence="5">Allophanate hydrolase subunit 1</fullName>
    </submittedName>
</protein>
<dbReference type="Pfam" id="PF02682">
    <property type="entry name" value="CT_C_D"/>
    <property type="match status" value="1"/>
</dbReference>
<proteinExistence type="predicted"/>
<dbReference type="InterPro" id="IPR003833">
    <property type="entry name" value="CT_C_D"/>
</dbReference>
<dbReference type="InterPro" id="IPR010016">
    <property type="entry name" value="PxpB"/>
</dbReference>
<dbReference type="PANTHER" id="PTHR34698">
    <property type="entry name" value="5-OXOPROLINASE SUBUNIT B"/>
    <property type="match status" value="1"/>
</dbReference>
<keyword evidence="6" id="KW-1185">Reference proteome</keyword>
<dbReference type="PANTHER" id="PTHR34698:SF2">
    <property type="entry name" value="5-OXOPROLINASE SUBUNIT B"/>
    <property type="match status" value="1"/>
</dbReference>
<evidence type="ECO:0000256" key="1">
    <source>
        <dbReference type="ARBA" id="ARBA00022741"/>
    </source>
</evidence>
<dbReference type="RefSeq" id="WP_163383218.1">
    <property type="nucleotide sequence ID" value="NZ_JAUFQS010000047.1"/>
</dbReference>
<dbReference type="Gene3D" id="2.40.100.10">
    <property type="entry name" value="Cyclophilin-like"/>
    <property type="match status" value="1"/>
</dbReference>
<dbReference type="InterPro" id="IPR029000">
    <property type="entry name" value="Cyclophilin-like_dom_sf"/>
</dbReference>
<dbReference type="Proteomes" id="UP001236663">
    <property type="component" value="Unassembled WGS sequence"/>
</dbReference>
<comment type="caution">
    <text evidence="5">The sequence shown here is derived from an EMBL/GenBank/DDBJ whole genome shotgun (WGS) entry which is preliminary data.</text>
</comment>
<dbReference type="GO" id="GO:0016787">
    <property type="term" value="F:hydrolase activity"/>
    <property type="evidence" value="ECO:0007669"/>
    <property type="project" value="UniProtKB-KW"/>
</dbReference>
<name>A0ABT8CCP7_9BACT</name>
<evidence type="ECO:0000256" key="2">
    <source>
        <dbReference type="ARBA" id="ARBA00022801"/>
    </source>
</evidence>
<gene>
    <name evidence="5" type="ORF">QWZ15_20835</name>
</gene>
<evidence type="ECO:0000313" key="5">
    <source>
        <dbReference type="EMBL" id="MDN3690281.1"/>
    </source>
</evidence>
<keyword evidence="3" id="KW-0067">ATP-binding</keyword>
<dbReference type="EMBL" id="JAUFQS010000047">
    <property type="protein sequence ID" value="MDN3690281.1"/>
    <property type="molecule type" value="Genomic_DNA"/>
</dbReference>
<feature type="domain" description="Carboxyltransferase" evidence="4">
    <location>
        <begin position="5"/>
        <end position="220"/>
    </location>
</feature>
<evidence type="ECO:0000313" key="6">
    <source>
        <dbReference type="Proteomes" id="UP001236663"/>
    </source>
</evidence>
<evidence type="ECO:0000256" key="3">
    <source>
        <dbReference type="ARBA" id="ARBA00022840"/>
    </source>
</evidence>
<dbReference type="SUPFAM" id="SSF50891">
    <property type="entry name" value="Cyclophilin-like"/>
    <property type="match status" value="1"/>
</dbReference>
<evidence type="ECO:0000259" key="4">
    <source>
        <dbReference type="SMART" id="SM00796"/>
    </source>
</evidence>
<organism evidence="5 6">
    <name type="scientific">Cyclobacterium jeungdonense</name>
    <dbReference type="NCBI Taxonomy" id="708087"/>
    <lineage>
        <taxon>Bacteria</taxon>
        <taxon>Pseudomonadati</taxon>
        <taxon>Bacteroidota</taxon>
        <taxon>Cytophagia</taxon>
        <taxon>Cytophagales</taxon>
        <taxon>Cyclobacteriaceae</taxon>
        <taxon>Cyclobacterium</taxon>
    </lineage>
</organism>
<dbReference type="SMART" id="SM00796">
    <property type="entry name" value="AHS1"/>
    <property type="match status" value="1"/>
</dbReference>
<keyword evidence="1" id="KW-0547">Nucleotide-binding</keyword>
<sequence>MNHPVQIIAISSDILEIHWPEKISEGILFEILAIKGIINEKWAGKILRMCQGYQVLGIQLATGQDATTCISELKSVLEETLQSGFIPSGFRTWKLPVCYDLKLVPELEGYLKKKSIGLEDFIEIHTENSYRLYFYGFLPGFMYLGGLEKKLHIPRKATPDRKIPAGSVAIGGSQTGVYPMDSPGGWYVVGRTPVSFFSEGGLRVPFRPGDAIRFESISLPYFKELKRKENFSWKKWEENG</sequence>